<dbReference type="PROSITE" id="PS50294">
    <property type="entry name" value="WD_REPEATS_REGION"/>
    <property type="match status" value="2"/>
</dbReference>
<keyword evidence="5" id="KW-0009">Actin-binding</keyword>
<dbReference type="InterPro" id="IPR036322">
    <property type="entry name" value="WD40_repeat_dom_sf"/>
</dbReference>
<keyword evidence="4" id="KW-0175">Coiled coil</keyword>
<feature type="repeat" description="WD" evidence="6">
    <location>
        <begin position="130"/>
        <end position="172"/>
    </location>
</feature>
<reference evidence="9" key="1">
    <citation type="submission" date="2023-03" db="EMBL/GenBank/DDBJ databases">
        <authorList>
            <person name="Steffen K."/>
            <person name="Cardenas P."/>
        </authorList>
    </citation>
    <scope>NUCLEOTIDE SEQUENCE</scope>
</reference>
<protein>
    <recommendedName>
        <fullName evidence="7">Coronin</fullName>
    </recommendedName>
</protein>
<evidence type="ECO:0000256" key="3">
    <source>
        <dbReference type="ARBA" id="ARBA00022737"/>
    </source>
</evidence>
<dbReference type="SUPFAM" id="SSF50978">
    <property type="entry name" value="WD40 repeat-like"/>
    <property type="match status" value="1"/>
</dbReference>
<sequence length="496" mass="54938">MSATKGLFVRSSKFRHVFGTPAKKDKCYDNLKISKGPHESDMSAVNSKFIAVVTEVRGGGSFIVLPLEKVGRIDINYPKVTGHRDPVLDVAWNPFNENEVASASEDCTIKLWDIPDGGLTEDMKDPSLTLEGHQKKVGHIRWHPSATNVLASASADNTIRVWNTETGGVLSATGAFPDMIQSICWNYNGSRIATTCKDKKIRVVDARTGDVLQENKGHDGNKPSRVVFCGKTDKLFTSGFSRMSERQFALWDVNHMDKPLAMEVIDNASGVLFPFWDDGTNMVYLVGKVGLAGLCKRPGHIMYDCVLIQGDTNIRYFEVTDESPYVFFLSMYQSSVPARSVCSMPKRHMDFMKCEVMRFFKVQHTKGLVEPLSMTVPRKSEMFQGDIFPACPSEEPALTAEEWISGTNKDPILMEFSSEGAGSGPVKIKAAAAKKKPTVRTAAVSSAAPSAPGEFSTLEEYCQGCTELENVNFELYRKAYKLLEEENKMLRAKLGM</sequence>
<keyword evidence="10" id="KW-1185">Reference proteome</keyword>
<feature type="domain" description="DUF1899" evidence="8">
    <location>
        <begin position="7"/>
        <end position="71"/>
    </location>
</feature>
<dbReference type="PROSITE" id="PS00678">
    <property type="entry name" value="WD_REPEATS_1"/>
    <property type="match status" value="2"/>
</dbReference>
<comment type="caution">
    <text evidence="9">The sequence shown here is derived from an EMBL/GenBank/DDBJ whole genome shotgun (WGS) entry which is preliminary data.</text>
</comment>
<evidence type="ECO:0000256" key="7">
    <source>
        <dbReference type="RuleBase" id="RU280818"/>
    </source>
</evidence>
<dbReference type="InterPro" id="IPR015943">
    <property type="entry name" value="WD40/YVTN_repeat-like_dom_sf"/>
</dbReference>
<evidence type="ECO:0000256" key="6">
    <source>
        <dbReference type="PROSITE-ProRule" id="PRU00221"/>
    </source>
</evidence>
<organism evidence="9 10">
    <name type="scientific">Geodia barretti</name>
    <name type="common">Barrett's horny sponge</name>
    <dbReference type="NCBI Taxonomy" id="519541"/>
    <lineage>
        <taxon>Eukaryota</taxon>
        <taxon>Metazoa</taxon>
        <taxon>Porifera</taxon>
        <taxon>Demospongiae</taxon>
        <taxon>Heteroscleromorpha</taxon>
        <taxon>Tetractinellida</taxon>
        <taxon>Astrophorina</taxon>
        <taxon>Geodiidae</taxon>
        <taxon>Geodia</taxon>
    </lineage>
</organism>
<evidence type="ECO:0000256" key="2">
    <source>
        <dbReference type="ARBA" id="ARBA00022574"/>
    </source>
</evidence>
<dbReference type="SMART" id="SM00320">
    <property type="entry name" value="WD40"/>
    <property type="match status" value="4"/>
</dbReference>
<accession>A0AA35SS73</accession>
<dbReference type="Proteomes" id="UP001174909">
    <property type="component" value="Unassembled WGS sequence"/>
</dbReference>
<dbReference type="Pfam" id="PF00400">
    <property type="entry name" value="WD40"/>
    <property type="match status" value="3"/>
</dbReference>
<dbReference type="InterPro" id="IPR019775">
    <property type="entry name" value="WD40_repeat_CS"/>
</dbReference>
<feature type="repeat" description="WD" evidence="6">
    <location>
        <begin position="80"/>
        <end position="122"/>
    </location>
</feature>
<evidence type="ECO:0000313" key="9">
    <source>
        <dbReference type="EMBL" id="CAI8034342.1"/>
    </source>
</evidence>
<dbReference type="InterPro" id="IPR015505">
    <property type="entry name" value="Coronin"/>
</dbReference>
<gene>
    <name evidence="9" type="ORF">GBAR_LOCUS19348</name>
</gene>
<evidence type="ECO:0000256" key="4">
    <source>
        <dbReference type="ARBA" id="ARBA00023054"/>
    </source>
</evidence>
<dbReference type="SMART" id="SM01167">
    <property type="entry name" value="DUF1900"/>
    <property type="match status" value="1"/>
</dbReference>
<dbReference type="InterPro" id="IPR001680">
    <property type="entry name" value="WD40_rpt"/>
</dbReference>
<dbReference type="PANTHER" id="PTHR10856:SF0">
    <property type="entry name" value="CORONIN"/>
    <property type="match status" value="1"/>
</dbReference>
<dbReference type="SMART" id="SM01166">
    <property type="entry name" value="DUF1899"/>
    <property type="match status" value="1"/>
</dbReference>
<dbReference type="InterPro" id="IPR015048">
    <property type="entry name" value="DUF1899"/>
</dbReference>
<evidence type="ECO:0000313" key="10">
    <source>
        <dbReference type="Proteomes" id="UP001174909"/>
    </source>
</evidence>
<dbReference type="EMBL" id="CASHTH010002728">
    <property type="protein sequence ID" value="CAI8034342.1"/>
    <property type="molecule type" value="Genomic_DNA"/>
</dbReference>
<dbReference type="FunFam" id="2.130.10.10:FF:000502">
    <property type="entry name" value="Coronin"/>
    <property type="match status" value="1"/>
</dbReference>
<evidence type="ECO:0000256" key="5">
    <source>
        <dbReference type="ARBA" id="ARBA00023203"/>
    </source>
</evidence>
<proteinExistence type="inferred from homology"/>
<dbReference type="GO" id="GO:0051015">
    <property type="term" value="F:actin filament binding"/>
    <property type="evidence" value="ECO:0007669"/>
    <property type="project" value="TreeGrafter"/>
</dbReference>
<dbReference type="GO" id="GO:0007015">
    <property type="term" value="P:actin filament organization"/>
    <property type="evidence" value="ECO:0007669"/>
    <property type="project" value="TreeGrafter"/>
</dbReference>
<comment type="similarity">
    <text evidence="1 7">Belongs to the WD repeat coronin family.</text>
</comment>
<dbReference type="AlphaFoldDB" id="A0AA35SS73"/>
<keyword evidence="3 7" id="KW-0677">Repeat</keyword>
<name>A0AA35SS73_GEOBA</name>
<dbReference type="PANTHER" id="PTHR10856">
    <property type="entry name" value="CORONIN"/>
    <property type="match status" value="1"/>
</dbReference>
<keyword evidence="2 6" id="KW-0853">WD repeat</keyword>
<dbReference type="Pfam" id="PF16300">
    <property type="entry name" value="WD40_4"/>
    <property type="match status" value="1"/>
</dbReference>
<evidence type="ECO:0000256" key="1">
    <source>
        <dbReference type="ARBA" id="ARBA00009482"/>
    </source>
</evidence>
<dbReference type="Pfam" id="PF08953">
    <property type="entry name" value="DUF1899"/>
    <property type="match status" value="1"/>
</dbReference>
<dbReference type="PROSITE" id="PS50082">
    <property type="entry name" value="WD_REPEATS_2"/>
    <property type="match status" value="2"/>
</dbReference>
<evidence type="ECO:0000259" key="8">
    <source>
        <dbReference type="SMART" id="SM01166"/>
    </source>
</evidence>
<dbReference type="Gene3D" id="2.130.10.10">
    <property type="entry name" value="YVTN repeat-like/Quinoprotein amine dehydrogenase"/>
    <property type="match status" value="1"/>
</dbReference>